<feature type="transmembrane region" description="Helical" evidence="13">
    <location>
        <begin position="303"/>
        <end position="323"/>
    </location>
</feature>
<feature type="transmembrane region" description="Helical" evidence="13">
    <location>
        <begin position="465"/>
        <end position="488"/>
    </location>
</feature>
<evidence type="ECO:0000256" key="13">
    <source>
        <dbReference type="SAM" id="Phobius"/>
    </source>
</evidence>
<feature type="transmembrane region" description="Helical" evidence="13">
    <location>
        <begin position="556"/>
        <end position="577"/>
    </location>
</feature>
<evidence type="ECO:0000256" key="1">
    <source>
        <dbReference type="ARBA" id="ARBA00004141"/>
    </source>
</evidence>
<keyword evidence="9" id="KW-0406">Ion transport</keyword>
<dbReference type="InterPro" id="IPR011333">
    <property type="entry name" value="SKP1/BTB/POZ_sf"/>
</dbReference>
<keyword evidence="8 13" id="KW-1133">Transmembrane helix</keyword>
<dbReference type="Proteomes" id="UP001303046">
    <property type="component" value="Unassembled WGS sequence"/>
</dbReference>
<reference evidence="16 17" key="1">
    <citation type="submission" date="2023-08" db="EMBL/GenBank/DDBJ databases">
        <title>A Necator americanus chromosomal reference genome.</title>
        <authorList>
            <person name="Ilik V."/>
            <person name="Petrzelkova K.J."/>
            <person name="Pardy F."/>
            <person name="Fuh T."/>
            <person name="Niatou-Singa F.S."/>
            <person name="Gouil Q."/>
            <person name="Baker L."/>
            <person name="Ritchie M.E."/>
            <person name="Jex A.R."/>
            <person name="Gazzola D."/>
            <person name="Li H."/>
            <person name="Toshio Fujiwara R."/>
            <person name="Zhan B."/>
            <person name="Aroian R.V."/>
            <person name="Pafco B."/>
            <person name="Schwarz E.M."/>
        </authorList>
    </citation>
    <scope>NUCLEOTIDE SEQUENCE [LARGE SCALE GENOMIC DNA]</scope>
    <source>
        <strain evidence="16 17">Aroian</strain>
        <tissue evidence="16">Whole animal</tissue>
    </source>
</reference>
<evidence type="ECO:0000256" key="7">
    <source>
        <dbReference type="ARBA" id="ARBA00022958"/>
    </source>
</evidence>
<feature type="domain" description="Ion transport" evidence="14">
    <location>
        <begin position="250"/>
        <end position="495"/>
    </location>
</feature>
<sequence length="590" mass="67514">MRTRQPSEFSIKTHHTVDYDWAQKLTRRLEQVLHVHPEKYQHSHSDRNSRSSRHETPNEKDRSSSVEYTLPPIMDLEEANGNLLADDTRTVSPQRGTPMTDDRVSGSDLVTINVSGLRFQTFERTLARFPNSLLGNKAKRERYYVQDLNEYFFDRHRSTDDNIDWKTHASLFESILYIYQSGGRVKRPESVPIDIFLREMRFFQMGDHLVEEFWIAEGYEKPKEAIMPTNKSQRRLWELMEYPDSSLAARIIAFISIAVIIVSIVSFCWETVPSGDNRDPGGLITMSPNATEKEEGRNFSNPFFWIEFVCILWFTLELTLRFISCPSKVTFMTSFLNIIDFVAIAPFFVNLIWADASKSGSSMSFAVLRVLRLVRVFRIFKLSRHSVGLQILGKTFRASVQEFCLLIFFMVIALVLFASGMYFAEQGEPQSKFTSIPASFWFVLVTMTTVGYGDLVPLSPQGKVVGSMCALIGVLTLALPVPIIVANFKHFYRQENRLATMRTAVRTARFAVRVKALQAAEIRNRNRGTFFFIPVAALYHKGPLENSGPQLCRRPLFVFSISLSVLLFFCSLFRVILSGPYCCIINSVPS</sequence>
<organism evidence="16 17">
    <name type="scientific">Necator americanus</name>
    <name type="common">Human hookworm</name>
    <dbReference type="NCBI Taxonomy" id="51031"/>
    <lineage>
        <taxon>Eukaryota</taxon>
        <taxon>Metazoa</taxon>
        <taxon>Ecdysozoa</taxon>
        <taxon>Nematoda</taxon>
        <taxon>Chromadorea</taxon>
        <taxon>Rhabditida</taxon>
        <taxon>Rhabditina</taxon>
        <taxon>Rhabditomorpha</taxon>
        <taxon>Strongyloidea</taxon>
        <taxon>Ancylostomatidae</taxon>
        <taxon>Bunostominae</taxon>
        <taxon>Necator</taxon>
    </lineage>
</organism>
<evidence type="ECO:0000313" key="16">
    <source>
        <dbReference type="EMBL" id="KAK6733814.1"/>
    </source>
</evidence>
<dbReference type="Pfam" id="PF00520">
    <property type="entry name" value="Ion_trans"/>
    <property type="match status" value="1"/>
</dbReference>
<dbReference type="Gene3D" id="3.30.710.10">
    <property type="entry name" value="Potassium Channel Kv1.1, Chain A"/>
    <property type="match status" value="1"/>
</dbReference>
<keyword evidence="7" id="KW-0630">Potassium</keyword>
<comment type="subcellular location">
    <subcellularLocation>
        <location evidence="1">Membrane</location>
        <topology evidence="1">Multi-pass membrane protein</topology>
    </subcellularLocation>
</comment>
<evidence type="ECO:0000256" key="4">
    <source>
        <dbReference type="ARBA" id="ARBA00022692"/>
    </source>
</evidence>
<dbReference type="InterPro" id="IPR003131">
    <property type="entry name" value="T1-type_BTB"/>
</dbReference>
<dbReference type="PRINTS" id="PR00169">
    <property type="entry name" value="KCHANNEL"/>
</dbReference>
<dbReference type="InterPro" id="IPR027359">
    <property type="entry name" value="Volt_channel_dom_sf"/>
</dbReference>
<dbReference type="SUPFAM" id="SSF81324">
    <property type="entry name" value="Voltage-gated potassium channels"/>
    <property type="match status" value="1"/>
</dbReference>
<dbReference type="PANTHER" id="PTHR11537:SF113">
    <property type="entry name" value="POTASSIUM VOLTAGE-GATED CHANNEL PROTEIN SHAKER"/>
    <property type="match status" value="1"/>
</dbReference>
<evidence type="ECO:0000259" key="15">
    <source>
        <dbReference type="Pfam" id="PF02214"/>
    </source>
</evidence>
<feature type="domain" description="Potassium channel tetramerisation-type BTB" evidence="15">
    <location>
        <begin position="110"/>
        <end position="212"/>
    </location>
</feature>
<dbReference type="InterPro" id="IPR028325">
    <property type="entry name" value="VG_K_chnl"/>
</dbReference>
<evidence type="ECO:0000256" key="8">
    <source>
        <dbReference type="ARBA" id="ARBA00022989"/>
    </source>
</evidence>
<keyword evidence="10 13" id="KW-0472">Membrane</keyword>
<dbReference type="Gene3D" id="1.20.120.350">
    <property type="entry name" value="Voltage-gated potassium channels. Chain C"/>
    <property type="match status" value="1"/>
</dbReference>
<evidence type="ECO:0000256" key="3">
    <source>
        <dbReference type="ARBA" id="ARBA00022538"/>
    </source>
</evidence>
<evidence type="ECO:0000259" key="14">
    <source>
        <dbReference type="Pfam" id="PF00520"/>
    </source>
</evidence>
<keyword evidence="11" id="KW-0407">Ion channel</keyword>
<evidence type="ECO:0000313" key="17">
    <source>
        <dbReference type="Proteomes" id="UP001303046"/>
    </source>
</evidence>
<evidence type="ECO:0000256" key="12">
    <source>
        <dbReference type="SAM" id="MobiDB-lite"/>
    </source>
</evidence>
<evidence type="ECO:0000256" key="5">
    <source>
        <dbReference type="ARBA" id="ARBA00022826"/>
    </source>
</evidence>
<keyword evidence="5" id="KW-0631">Potassium channel</keyword>
<gene>
    <name evidence="16" type="primary">Necator_chrII.g5320</name>
    <name evidence="16" type="ORF">RB195_017527</name>
</gene>
<dbReference type="PRINTS" id="PR01491">
    <property type="entry name" value="KVCHANNEL"/>
</dbReference>
<dbReference type="Gene3D" id="1.10.287.70">
    <property type="match status" value="1"/>
</dbReference>
<protein>
    <recommendedName>
        <fullName evidence="18">K+ channel tetramerization domain protein</fullName>
    </recommendedName>
</protein>
<feature type="transmembrane region" description="Helical" evidence="13">
    <location>
        <begin position="335"/>
        <end position="354"/>
    </location>
</feature>
<feature type="transmembrane region" description="Helical" evidence="13">
    <location>
        <begin position="247"/>
        <end position="267"/>
    </location>
</feature>
<accession>A0ABR1C7J4</accession>
<keyword evidence="2" id="KW-0813">Transport</keyword>
<feature type="transmembrane region" description="Helical" evidence="13">
    <location>
        <begin position="436"/>
        <end position="453"/>
    </location>
</feature>
<evidence type="ECO:0000256" key="2">
    <source>
        <dbReference type="ARBA" id="ARBA00022448"/>
    </source>
</evidence>
<evidence type="ECO:0000256" key="10">
    <source>
        <dbReference type="ARBA" id="ARBA00023136"/>
    </source>
</evidence>
<feature type="transmembrane region" description="Helical" evidence="13">
    <location>
        <begin position="405"/>
        <end position="424"/>
    </location>
</feature>
<keyword evidence="4 13" id="KW-0812">Transmembrane</keyword>
<keyword evidence="17" id="KW-1185">Reference proteome</keyword>
<dbReference type="EMBL" id="JAVFWL010000002">
    <property type="protein sequence ID" value="KAK6733814.1"/>
    <property type="molecule type" value="Genomic_DNA"/>
</dbReference>
<keyword evidence="6" id="KW-0851">Voltage-gated channel</keyword>
<dbReference type="SUPFAM" id="SSF54695">
    <property type="entry name" value="POZ domain"/>
    <property type="match status" value="1"/>
</dbReference>
<evidence type="ECO:0008006" key="18">
    <source>
        <dbReference type="Google" id="ProtNLM"/>
    </source>
</evidence>
<proteinExistence type="predicted"/>
<comment type="caution">
    <text evidence="16">The sequence shown here is derived from an EMBL/GenBank/DDBJ whole genome shotgun (WGS) entry which is preliminary data.</text>
</comment>
<dbReference type="PANTHER" id="PTHR11537">
    <property type="entry name" value="VOLTAGE-GATED POTASSIUM CHANNEL"/>
    <property type="match status" value="1"/>
</dbReference>
<evidence type="ECO:0000256" key="6">
    <source>
        <dbReference type="ARBA" id="ARBA00022882"/>
    </source>
</evidence>
<evidence type="ECO:0000256" key="9">
    <source>
        <dbReference type="ARBA" id="ARBA00023065"/>
    </source>
</evidence>
<feature type="region of interest" description="Disordered" evidence="12">
    <location>
        <begin position="36"/>
        <end position="66"/>
    </location>
</feature>
<name>A0ABR1C7J4_NECAM</name>
<keyword evidence="3" id="KW-0633">Potassium transport</keyword>
<dbReference type="InterPro" id="IPR003968">
    <property type="entry name" value="K_chnl_volt-dep_Kv"/>
</dbReference>
<dbReference type="InterPro" id="IPR005821">
    <property type="entry name" value="Ion_trans_dom"/>
</dbReference>
<feature type="compositionally biased region" description="Basic and acidic residues" evidence="12">
    <location>
        <begin position="36"/>
        <end position="64"/>
    </location>
</feature>
<dbReference type="Pfam" id="PF02214">
    <property type="entry name" value="BTB_2"/>
    <property type="match status" value="1"/>
</dbReference>
<evidence type="ECO:0000256" key="11">
    <source>
        <dbReference type="ARBA" id="ARBA00023303"/>
    </source>
</evidence>